<feature type="region of interest" description="Disordered" evidence="6">
    <location>
        <begin position="1"/>
        <end position="28"/>
    </location>
</feature>
<accession>A0A501PB95</accession>
<evidence type="ECO:0000256" key="1">
    <source>
        <dbReference type="ARBA" id="ARBA00022448"/>
    </source>
</evidence>
<dbReference type="Pfam" id="PF01152">
    <property type="entry name" value="Bac_globin"/>
    <property type="match status" value="1"/>
</dbReference>
<reference evidence="8" key="1">
    <citation type="submission" date="2019-06" db="EMBL/GenBank/DDBJ databases">
        <title>The complete genome of Emcibacter congregatus ZYLT.</title>
        <authorList>
            <person name="Zhao Z."/>
        </authorList>
    </citation>
    <scope>NUCLEOTIDE SEQUENCE [LARGE SCALE GENOMIC DNA]</scope>
    <source>
        <strain evidence="8">MCCC 1A06723</strain>
    </source>
</reference>
<dbReference type="GO" id="GO:0019825">
    <property type="term" value="F:oxygen binding"/>
    <property type="evidence" value="ECO:0007669"/>
    <property type="project" value="InterPro"/>
</dbReference>
<dbReference type="PANTHER" id="PTHR47366">
    <property type="entry name" value="TWO-ON-TWO HEMOGLOBIN-3"/>
    <property type="match status" value="1"/>
</dbReference>
<evidence type="ECO:0000313" key="7">
    <source>
        <dbReference type="EMBL" id="TPD57361.1"/>
    </source>
</evidence>
<proteinExistence type="inferred from homology"/>
<comment type="caution">
    <text evidence="7">The sequence shown here is derived from an EMBL/GenBank/DDBJ whole genome shotgun (WGS) entry which is preliminary data.</text>
</comment>
<evidence type="ECO:0000256" key="5">
    <source>
        <dbReference type="ARBA" id="ARBA00034496"/>
    </source>
</evidence>
<dbReference type="GO" id="GO:0020037">
    <property type="term" value="F:heme binding"/>
    <property type="evidence" value="ECO:0007669"/>
    <property type="project" value="InterPro"/>
</dbReference>
<evidence type="ECO:0000256" key="4">
    <source>
        <dbReference type="ARBA" id="ARBA00023004"/>
    </source>
</evidence>
<comment type="similarity">
    <text evidence="5">Belongs to the truncated hemoglobin family. Group II subfamily.</text>
</comment>
<keyword evidence="4" id="KW-0408">Iron</keyword>
<keyword evidence="1" id="KW-0813">Transport</keyword>
<name>A0A501PB95_9PROT</name>
<dbReference type="SUPFAM" id="SSF46458">
    <property type="entry name" value="Globin-like"/>
    <property type="match status" value="1"/>
</dbReference>
<evidence type="ECO:0000256" key="2">
    <source>
        <dbReference type="ARBA" id="ARBA00022617"/>
    </source>
</evidence>
<dbReference type="GO" id="GO:0005344">
    <property type="term" value="F:oxygen carrier activity"/>
    <property type="evidence" value="ECO:0007669"/>
    <property type="project" value="InterPro"/>
</dbReference>
<gene>
    <name evidence="7" type="ORF">FIV46_14645</name>
</gene>
<dbReference type="InterPro" id="IPR012292">
    <property type="entry name" value="Globin/Proto"/>
</dbReference>
<dbReference type="InterPro" id="IPR001486">
    <property type="entry name" value="Hemoglobin_trunc"/>
</dbReference>
<evidence type="ECO:0000256" key="6">
    <source>
        <dbReference type="SAM" id="MobiDB-lite"/>
    </source>
</evidence>
<dbReference type="InterPro" id="IPR009050">
    <property type="entry name" value="Globin-like_sf"/>
</dbReference>
<dbReference type="EMBL" id="VFIY01000018">
    <property type="protein sequence ID" value="TPD57361.1"/>
    <property type="molecule type" value="Genomic_DNA"/>
</dbReference>
<keyword evidence="2" id="KW-0349">Heme</keyword>
<dbReference type="PANTHER" id="PTHR47366:SF1">
    <property type="entry name" value="TWO-ON-TWO HEMOGLOBIN-3"/>
    <property type="match status" value="1"/>
</dbReference>
<dbReference type="GO" id="GO:0046872">
    <property type="term" value="F:metal ion binding"/>
    <property type="evidence" value="ECO:0007669"/>
    <property type="project" value="UniProtKB-KW"/>
</dbReference>
<dbReference type="AlphaFoldDB" id="A0A501PB95"/>
<dbReference type="InterPro" id="IPR044203">
    <property type="entry name" value="GlbO/GLB3-like"/>
</dbReference>
<protein>
    <submittedName>
        <fullName evidence="7">Group II truncated hemoglobin</fullName>
    </submittedName>
</protein>
<dbReference type="RefSeq" id="WP_139941676.1">
    <property type="nucleotide sequence ID" value="NZ_JBHSYP010000005.1"/>
</dbReference>
<feature type="compositionally biased region" description="Polar residues" evidence="6">
    <location>
        <begin position="1"/>
        <end position="14"/>
    </location>
</feature>
<dbReference type="CDD" id="cd14773">
    <property type="entry name" value="TrHb2_PhHbO-like_O"/>
    <property type="match status" value="1"/>
</dbReference>
<keyword evidence="3" id="KW-0479">Metal-binding</keyword>
<evidence type="ECO:0000313" key="8">
    <source>
        <dbReference type="Proteomes" id="UP000319148"/>
    </source>
</evidence>
<keyword evidence="8" id="KW-1185">Reference proteome</keyword>
<sequence>MTNPATKDNNSNARTPAKPPAKTPYDMLGGDEGVRRLCKAFYRIMDTSDQTRELRALHGEDLSDIEELLGDYLTTWLGGPRIWIEKKGGMCLTGAHAPFKIGPKARDQWLYCMDEALRDIEAPKELQVILKAPLIGIANMIMNSDED</sequence>
<dbReference type="Proteomes" id="UP000319148">
    <property type="component" value="Unassembled WGS sequence"/>
</dbReference>
<organism evidence="7 8">
    <name type="scientific">Emcibacter nanhaiensis</name>
    <dbReference type="NCBI Taxonomy" id="1505037"/>
    <lineage>
        <taxon>Bacteria</taxon>
        <taxon>Pseudomonadati</taxon>
        <taxon>Pseudomonadota</taxon>
        <taxon>Alphaproteobacteria</taxon>
        <taxon>Emcibacterales</taxon>
        <taxon>Emcibacteraceae</taxon>
        <taxon>Emcibacter</taxon>
    </lineage>
</organism>
<dbReference type="OrthoDB" id="9790913at2"/>
<dbReference type="Gene3D" id="1.10.490.10">
    <property type="entry name" value="Globins"/>
    <property type="match status" value="1"/>
</dbReference>
<evidence type="ECO:0000256" key="3">
    <source>
        <dbReference type="ARBA" id="ARBA00022723"/>
    </source>
</evidence>